<proteinExistence type="predicted"/>
<dbReference type="Proteomes" id="UP000033441">
    <property type="component" value="Unassembled WGS sequence"/>
</dbReference>
<gene>
    <name evidence="1" type="ORF">APHMUC_0795</name>
</gene>
<comment type="caution">
    <text evidence="1">The sequence shown here is derived from an EMBL/GenBank/DDBJ whole genome shotgun (WGS) entry which is preliminary data.</text>
</comment>
<evidence type="ECO:0000313" key="1">
    <source>
        <dbReference type="EMBL" id="KJV63901.1"/>
    </source>
</evidence>
<protein>
    <submittedName>
        <fullName evidence="1">Uncharacterized protein</fullName>
    </submittedName>
</protein>
<dbReference type="AlphaFoldDB" id="A0A0F3N840"/>
<organism evidence="1 2">
    <name type="scientific">Anaplasma phagocytophilum str. ApMUC09</name>
    <dbReference type="NCBI Taxonomy" id="1359152"/>
    <lineage>
        <taxon>Bacteria</taxon>
        <taxon>Pseudomonadati</taxon>
        <taxon>Pseudomonadota</taxon>
        <taxon>Alphaproteobacteria</taxon>
        <taxon>Rickettsiales</taxon>
        <taxon>Anaplasmataceae</taxon>
        <taxon>Anaplasma</taxon>
        <taxon>phagocytophilum group</taxon>
    </lineage>
</organism>
<sequence>MIVKISRNVAVKLLWPLMKFEHATFSHKNTLTDAKNSKNH</sequence>
<evidence type="ECO:0000313" key="2">
    <source>
        <dbReference type="Proteomes" id="UP000033441"/>
    </source>
</evidence>
<dbReference type="EMBL" id="LANV01000001">
    <property type="protein sequence ID" value="KJV63901.1"/>
    <property type="molecule type" value="Genomic_DNA"/>
</dbReference>
<name>A0A0F3N840_ANAPH</name>
<dbReference type="PATRIC" id="fig|1359152.3.peg.837"/>
<accession>A0A0F3N840</accession>
<reference evidence="1 2" key="1">
    <citation type="submission" date="2015-02" db="EMBL/GenBank/DDBJ databases">
        <title>Genome Sequencing of Rickettsiales.</title>
        <authorList>
            <person name="Daugherty S.C."/>
            <person name="Su Q."/>
            <person name="Abolude K."/>
            <person name="Beier-Sexton M."/>
            <person name="Carlyon J.A."/>
            <person name="Carter R."/>
            <person name="Day N.P."/>
            <person name="Dumler S.J."/>
            <person name="Dyachenko V."/>
            <person name="Godinez A."/>
            <person name="Kurtti T.J."/>
            <person name="Lichay M."/>
            <person name="Mullins K.E."/>
            <person name="Ott S."/>
            <person name="Pappas-Brown V."/>
            <person name="Paris D.H."/>
            <person name="Patel P."/>
            <person name="Richards A.L."/>
            <person name="Sadzewicz L."/>
            <person name="Sears K."/>
            <person name="Seidman D."/>
            <person name="Sengamalay N."/>
            <person name="Stenos J."/>
            <person name="Tallon L.J."/>
            <person name="Vincent G."/>
            <person name="Fraser C.M."/>
            <person name="Munderloh U."/>
            <person name="Dunning-Hotopp J.C."/>
        </authorList>
    </citation>
    <scope>NUCLEOTIDE SEQUENCE [LARGE SCALE GENOMIC DNA]</scope>
    <source>
        <strain evidence="1 2">ApMUC09</strain>
    </source>
</reference>